<evidence type="ECO:0000256" key="1">
    <source>
        <dbReference type="ARBA" id="ARBA00004196"/>
    </source>
</evidence>
<organism evidence="6 7">
    <name type="scientific">Parabacteroides goldsteinii DSM 19448 = WAL 12034</name>
    <dbReference type="NCBI Taxonomy" id="927665"/>
    <lineage>
        <taxon>Bacteria</taxon>
        <taxon>Pseudomonadati</taxon>
        <taxon>Bacteroidota</taxon>
        <taxon>Bacteroidia</taxon>
        <taxon>Bacteroidales</taxon>
        <taxon>Tannerellaceae</taxon>
        <taxon>Parabacteroides</taxon>
    </lineage>
</organism>
<comment type="subcellular location">
    <subcellularLocation>
        <location evidence="1">Cell envelope</location>
    </subcellularLocation>
</comment>
<keyword evidence="2" id="KW-0201">Cytochrome c-type biogenesis</keyword>
<sequence length="397" mass="44541">MHRNYEHCKEKRMKQISAQLLVIFGICMLLFTACNKASDFTVKGVVSGADGQTMYLENVGISNIELLDSVKLTAAGKFKFTHKRPEFPDFYRLRLNNQLINFAIDSVETVTFAADAGTFATSYSVEGSENSKAIKAITLAQLDANQAIGRLRKEYEDKHIADTTYRARILETAEAYKDVARKYIYAAPMSTAAYFALFQQIDGLLFFDLYDRNDVKAYGAVATSYDHFYPGSPRSKHLYNLTLQSMKVLRAQRPVNLDDVKTTEVSFLDIELPNLKGEVVKLSSVAEGKPVIINFTAYQAEWSPALNMALGELYTQYHSQGLDIYQVSLDSDAHFWKNAASNLPWVAVRDPQSVYSQIAGLYNVKQLPAIFILDRKGNLVKRVDDVKNLAADVKAVL</sequence>
<evidence type="ECO:0000313" key="7">
    <source>
        <dbReference type="Proteomes" id="UP000033047"/>
    </source>
</evidence>
<dbReference type="GO" id="GO:0017004">
    <property type="term" value="P:cytochrome complex assembly"/>
    <property type="evidence" value="ECO:0007669"/>
    <property type="project" value="UniProtKB-KW"/>
</dbReference>
<evidence type="ECO:0000313" key="6">
    <source>
        <dbReference type="EMBL" id="KKB56802.1"/>
    </source>
</evidence>
<dbReference type="EMBL" id="AQHV01000010">
    <property type="protein sequence ID" value="KKB56802.1"/>
    <property type="molecule type" value="Genomic_DNA"/>
</dbReference>
<dbReference type="GO" id="GO:0030313">
    <property type="term" value="C:cell envelope"/>
    <property type="evidence" value="ECO:0007669"/>
    <property type="project" value="UniProtKB-SubCell"/>
</dbReference>
<keyword evidence="4" id="KW-0676">Redox-active center</keyword>
<keyword evidence="3" id="KW-1015">Disulfide bond</keyword>
<dbReference type="SUPFAM" id="SSF52833">
    <property type="entry name" value="Thioredoxin-like"/>
    <property type="match status" value="1"/>
</dbReference>
<dbReference type="InterPro" id="IPR013766">
    <property type="entry name" value="Thioredoxin_domain"/>
</dbReference>
<dbReference type="PATRIC" id="fig|927665.4.peg.1485"/>
<dbReference type="InterPro" id="IPR036249">
    <property type="entry name" value="Thioredoxin-like_sf"/>
</dbReference>
<name>A0A0F5JH45_9BACT</name>
<dbReference type="InterPro" id="IPR000866">
    <property type="entry name" value="AhpC/TSA"/>
</dbReference>
<dbReference type="CDD" id="cd02966">
    <property type="entry name" value="TlpA_like_family"/>
    <property type="match status" value="1"/>
</dbReference>
<evidence type="ECO:0000256" key="2">
    <source>
        <dbReference type="ARBA" id="ARBA00022748"/>
    </source>
</evidence>
<dbReference type="GO" id="GO:0016209">
    <property type="term" value="F:antioxidant activity"/>
    <property type="evidence" value="ECO:0007669"/>
    <property type="project" value="InterPro"/>
</dbReference>
<dbReference type="HOGENOM" id="CLU_042529_1_4_10"/>
<dbReference type="InterPro" id="IPR025380">
    <property type="entry name" value="DUF4369"/>
</dbReference>
<dbReference type="Pfam" id="PF14289">
    <property type="entry name" value="DUF4369"/>
    <property type="match status" value="1"/>
</dbReference>
<gene>
    <name evidence="6" type="ORF">HMPREF1535_01454</name>
</gene>
<dbReference type="PROSITE" id="PS51257">
    <property type="entry name" value="PROKAR_LIPOPROTEIN"/>
    <property type="match status" value="1"/>
</dbReference>
<dbReference type="STRING" id="927665.HMPREF1535_01454"/>
<dbReference type="Proteomes" id="UP000033047">
    <property type="component" value="Unassembled WGS sequence"/>
</dbReference>
<dbReference type="PROSITE" id="PS51352">
    <property type="entry name" value="THIOREDOXIN_2"/>
    <property type="match status" value="1"/>
</dbReference>
<comment type="caution">
    <text evidence="6">The sequence shown here is derived from an EMBL/GenBank/DDBJ whole genome shotgun (WGS) entry which is preliminary data.</text>
</comment>
<dbReference type="Gene3D" id="3.40.30.10">
    <property type="entry name" value="Glutaredoxin"/>
    <property type="match status" value="1"/>
</dbReference>
<evidence type="ECO:0000256" key="4">
    <source>
        <dbReference type="ARBA" id="ARBA00023284"/>
    </source>
</evidence>
<protein>
    <recommendedName>
        <fullName evidence="5">Thioredoxin domain-containing protein</fullName>
    </recommendedName>
</protein>
<dbReference type="PANTHER" id="PTHR42852">
    <property type="entry name" value="THIOL:DISULFIDE INTERCHANGE PROTEIN DSBE"/>
    <property type="match status" value="1"/>
</dbReference>
<dbReference type="InterPro" id="IPR050553">
    <property type="entry name" value="Thioredoxin_ResA/DsbE_sf"/>
</dbReference>
<reference evidence="6 7" key="1">
    <citation type="submission" date="2013-04" db="EMBL/GenBank/DDBJ databases">
        <title>The Genome Sequence of Parabacteroides goldsteinii DSM 19448.</title>
        <authorList>
            <consortium name="The Broad Institute Genomics Platform"/>
            <person name="Earl A."/>
            <person name="Ward D."/>
            <person name="Feldgarden M."/>
            <person name="Gevers D."/>
            <person name="Martens E."/>
            <person name="Sakamoto M."/>
            <person name="Benno Y."/>
            <person name="Song Y."/>
            <person name="Liu C."/>
            <person name="Lee J."/>
            <person name="Bolanos M."/>
            <person name="Vaisanen M.L."/>
            <person name="Finegold S.M."/>
            <person name="Walker B."/>
            <person name="Young S."/>
            <person name="Zeng Q."/>
            <person name="Gargeya S."/>
            <person name="Fitzgerald M."/>
            <person name="Haas B."/>
            <person name="Abouelleil A."/>
            <person name="Allen A.W."/>
            <person name="Alvarado L."/>
            <person name="Arachchi H.M."/>
            <person name="Berlin A.M."/>
            <person name="Chapman S.B."/>
            <person name="Gainer-Dewar J."/>
            <person name="Goldberg J."/>
            <person name="Griggs A."/>
            <person name="Gujja S."/>
            <person name="Hansen M."/>
            <person name="Howarth C."/>
            <person name="Imamovic A."/>
            <person name="Ireland A."/>
            <person name="Larimer J."/>
            <person name="McCowan C."/>
            <person name="Murphy C."/>
            <person name="Pearson M."/>
            <person name="Poon T.W."/>
            <person name="Priest M."/>
            <person name="Roberts A."/>
            <person name="Saif S."/>
            <person name="Shea T."/>
            <person name="Sisk P."/>
            <person name="Sykes S."/>
            <person name="Wortman J."/>
            <person name="Nusbaum C."/>
            <person name="Birren B."/>
        </authorList>
    </citation>
    <scope>NUCLEOTIDE SEQUENCE [LARGE SCALE GENOMIC DNA]</scope>
    <source>
        <strain evidence="6 7">DSM 19448</strain>
    </source>
</reference>
<evidence type="ECO:0000259" key="5">
    <source>
        <dbReference type="PROSITE" id="PS51352"/>
    </source>
</evidence>
<dbReference type="AlphaFoldDB" id="A0A0F5JH45"/>
<accession>A0A0F5JH45</accession>
<evidence type="ECO:0000256" key="3">
    <source>
        <dbReference type="ARBA" id="ARBA00023157"/>
    </source>
</evidence>
<dbReference type="GO" id="GO:0016491">
    <property type="term" value="F:oxidoreductase activity"/>
    <property type="evidence" value="ECO:0007669"/>
    <property type="project" value="InterPro"/>
</dbReference>
<dbReference type="Pfam" id="PF00578">
    <property type="entry name" value="AhpC-TSA"/>
    <property type="match status" value="1"/>
</dbReference>
<proteinExistence type="predicted"/>
<dbReference type="PANTHER" id="PTHR42852:SF6">
    <property type="entry name" value="THIOL:DISULFIDE INTERCHANGE PROTEIN DSBE"/>
    <property type="match status" value="1"/>
</dbReference>
<feature type="domain" description="Thioredoxin" evidence="5">
    <location>
        <begin position="261"/>
        <end position="397"/>
    </location>
</feature>